<keyword evidence="4" id="KW-1185">Reference proteome</keyword>
<feature type="compositionally biased region" description="Gly residues" evidence="1">
    <location>
        <begin position="71"/>
        <end position="86"/>
    </location>
</feature>
<name>A0ABU9DSW7_9BACL</name>
<protein>
    <recommendedName>
        <fullName evidence="5">Lipoprotein</fullName>
    </recommendedName>
</protein>
<reference evidence="3 4" key="1">
    <citation type="submission" date="2024-04" db="EMBL/GenBank/DDBJ databases">
        <title>draft genome sequnece of Paenibacillus filicis.</title>
        <authorList>
            <person name="Kim D.-U."/>
        </authorList>
    </citation>
    <scope>NUCLEOTIDE SEQUENCE [LARGE SCALE GENOMIC DNA]</scope>
    <source>
        <strain evidence="3 4">KACC14197</strain>
    </source>
</reference>
<feature type="signal peptide" evidence="2">
    <location>
        <begin position="1"/>
        <end position="30"/>
    </location>
</feature>
<evidence type="ECO:0000256" key="1">
    <source>
        <dbReference type="SAM" id="MobiDB-lite"/>
    </source>
</evidence>
<keyword evidence="2" id="KW-0732">Signal</keyword>
<dbReference type="Proteomes" id="UP001469365">
    <property type="component" value="Unassembled WGS sequence"/>
</dbReference>
<dbReference type="EMBL" id="JBBPCC010000025">
    <property type="protein sequence ID" value="MEK8131979.1"/>
    <property type="molecule type" value="Genomic_DNA"/>
</dbReference>
<accession>A0ABU9DSW7</accession>
<evidence type="ECO:0008006" key="5">
    <source>
        <dbReference type="Google" id="ProtNLM"/>
    </source>
</evidence>
<evidence type="ECO:0000313" key="4">
    <source>
        <dbReference type="Proteomes" id="UP001469365"/>
    </source>
</evidence>
<sequence>MDQSKSGTRTKRLLSLFVASALVAAGTAGCADNNCIDRNQDGYCDNGGGGRSGTYYGGGSSGSGSKLNSGDTGGVSSGISKGGIGSSGSSSS</sequence>
<dbReference type="RefSeq" id="WP_341419107.1">
    <property type="nucleotide sequence ID" value="NZ_JBBPCC010000025.1"/>
</dbReference>
<feature type="chain" id="PRO_5047063908" description="Lipoprotein" evidence="2">
    <location>
        <begin position="31"/>
        <end position="92"/>
    </location>
</feature>
<evidence type="ECO:0000256" key="2">
    <source>
        <dbReference type="SAM" id="SignalP"/>
    </source>
</evidence>
<evidence type="ECO:0000313" key="3">
    <source>
        <dbReference type="EMBL" id="MEK8131979.1"/>
    </source>
</evidence>
<comment type="caution">
    <text evidence="3">The sequence shown here is derived from an EMBL/GenBank/DDBJ whole genome shotgun (WGS) entry which is preliminary data.</text>
</comment>
<proteinExistence type="predicted"/>
<feature type="region of interest" description="Disordered" evidence="1">
    <location>
        <begin position="55"/>
        <end position="92"/>
    </location>
</feature>
<organism evidence="3 4">
    <name type="scientific">Paenibacillus filicis</name>
    <dbReference type="NCBI Taxonomy" id="669464"/>
    <lineage>
        <taxon>Bacteria</taxon>
        <taxon>Bacillati</taxon>
        <taxon>Bacillota</taxon>
        <taxon>Bacilli</taxon>
        <taxon>Bacillales</taxon>
        <taxon>Paenibacillaceae</taxon>
        <taxon>Paenibacillus</taxon>
    </lineage>
</organism>
<dbReference type="PROSITE" id="PS51257">
    <property type="entry name" value="PROKAR_LIPOPROTEIN"/>
    <property type="match status" value="1"/>
</dbReference>
<gene>
    <name evidence="3" type="ORF">WMW72_29130</name>
</gene>